<feature type="compositionally biased region" description="Polar residues" evidence="4">
    <location>
        <begin position="19"/>
        <end position="31"/>
    </location>
</feature>
<dbReference type="GO" id="GO:0005085">
    <property type="term" value="F:guanyl-nucleotide exchange factor activity"/>
    <property type="evidence" value="ECO:0007669"/>
    <property type="project" value="TreeGrafter"/>
</dbReference>
<feature type="region of interest" description="Disordered" evidence="4">
    <location>
        <begin position="303"/>
        <end position="327"/>
    </location>
</feature>
<reference evidence="6 7" key="1">
    <citation type="submission" date="2014-06" db="EMBL/GenBank/DDBJ databases">
        <authorList>
            <person name="Swart Estienne"/>
        </authorList>
    </citation>
    <scope>NUCLEOTIDE SEQUENCE [LARGE SCALE GENOMIC DNA]</scope>
    <source>
        <strain evidence="6 7">130c</strain>
    </source>
</reference>
<proteinExistence type="predicted"/>
<dbReference type="InterPro" id="IPR058923">
    <property type="entry name" value="RCC1-like_dom"/>
</dbReference>
<sequence>MNSNELFQTSEIKLNIQSIDQPLSQNQAENSTKTEETTSEIIIEEIVIPQTENNTEQQEEIKQDQSEKEQPSKDEAYVLRDRNQLDKMLDGCRIMGGQKTTDQMRSIWDVQKLETQNDDIHKGKVSLPASMFSDFLEVTYENEKDFEYFVSNIMIQFLAKFNDRALEFPEVLDPQARALIHCMCNFIGMRSISVGKSNKNNRKVLIYPNGLFPNVTEKELKRIEKEKQKIREKFMNANMAGIPRENPVTMREKLIREVYFEKKGIKDENAETFWEGPIQVRIDELKRKMRVYEKNLQKLRDKYAQDQAKSNRVAQSLSDSSSSVSEDQAIILHDQDKRNEQEELKADFEQTQSESRSTSSKSQSSFGQTLLKKRMYGDTQSETDLEQMDQDQKQEYIEKLQRIKKQQQDDYLKRKQYHKELKKATLQSFKDRPDEIKDIKCIAQCKGKTTIKWIKPNENNCPITAYKIYLGQKIIHRGDYFTWMDTIDDKDSNSSLSLDSEGASFIEIEELSKDTLTYTFDNLDDNTGYYIKITAVNEIGEGYQGKALYVQTPSYENISAQLFVWGSNSHSQLALLDDSIDQTFYNDNQMRKVRIFKIYNVQIANNPVFERGGILNYSAGNNTSLFLYQSSISQMPEIIQSGASVIAIDESDTRQTFTEKQINEIEIVPSVPFKIDFMQPVVKVSCGSMFSALLTSTGEVYTWGNNQFGQLGINNSSIMIALSPQRVQLEDSVIDIAVGFDQCLALNDSHQVYAWGRKMGIYPKFNLDFHSIKRAQQTQYADINQPLPRLLKENLIYYKIQKLITGQSNCALISQDGDLLIQGLNESGQLAMGQELGQELIFFSDFMKKDYFTQYNLKVLDASYGMSHLIVLCYDTVSKSNRVFGCGSTRYGQLGFNDKKPLHQFKEITSSRMIAGDEVVQISAGSLHSLFLTKSGKLYGCGQNIEGQLGINLDSQTGSKPKKNYHEIMEIDFPFIANSAEDGGVKISGTANEISQGKCFIKIKEIQCGSLYSMALAEKI</sequence>
<dbReference type="Gene3D" id="2.60.40.10">
    <property type="entry name" value="Immunoglobulins"/>
    <property type="match status" value="1"/>
</dbReference>
<dbReference type="SUPFAM" id="SSF82708">
    <property type="entry name" value="R3H domain"/>
    <property type="match status" value="1"/>
</dbReference>
<dbReference type="AlphaFoldDB" id="A0A078AL22"/>
<evidence type="ECO:0000256" key="4">
    <source>
        <dbReference type="SAM" id="MobiDB-lite"/>
    </source>
</evidence>
<keyword evidence="1" id="KW-0344">Guanine-nucleotide releasing factor</keyword>
<evidence type="ECO:0000259" key="5">
    <source>
        <dbReference type="SMART" id="SM00060"/>
    </source>
</evidence>
<dbReference type="CDD" id="cd00063">
    <property type="entry name" value="FN3"/>
    <property type="match status" value="1"/>
</dbReference>
<keyword evidence="2" id="KW-0677">Repeat</keyword>
<organism evidence="6 7">
    <name type="scientific">Stylonychia lemnae</name>
    <name type="common">Ciliate</name>
    <dbReference type="NCBI Taxonomy" id="5949"/>
    <lineage>
        <taxon>Eukaryota</taxon>
        <taxon>Sar</taxon>
        <taxon>Alveolata</taxon>
        <taxon>Ciliophora</taxon>
        <taxon>Intramacronucleata</taxon>
        <taxon>Spirotrichea</taxon>
        <taxon>Stichotrichia</taxon>
        <taxon>Sporadotrichida</taxon>
        <taxon>Oxytrichidae</taxon>
        <taxon>Stylonychinae</taxon>
        <taxon>Stylonychia</taxon>
    </lineage>
</organism>
<feature type="repeat" description="RCC1" evidence="3">
    <location>
        <begin position="881"/>
        <end position="935"/>
    </location>
</feature>
<name>A0A078AL22_STYLE</name>
<dbReference type="SMART" id="SM00060">
    <property type="entry name" value="FN3"/>
    <property type="match status" value="1"/>
</dbReference>
<feature type="compositionally biased region" description="Low complexity" evidence="4">
    <location>
        <begin position="316"/>
        <end position="325"/>
    </location>
</feature>
<dbReference type="InterPro" id="IPR036116">
    <property type="entry name" value="FN3_sf"/>
</dbReference>
<dbReference type="CDD" id="cd02325">
    <property type="entry name" value="R3H"/>
    <property type="match status" value="1"/>
</dbReference>
<dbReference type="PROSITE" id="PS50012">
    <property type="entry name" value="RCC1_3"/>
    <property type="match status" value="3"/>
</dbReference>
<evidence type="ECO:0000256" key="3">
    <source>
        <dbReference type="PROSITE-ProRule" id="PRU00235"/>
    </source>
</evidence>
<keyword evidence="7" id="KW-1185">Reference proteome</keyword>
<accession>A0A078AL22</accession>
<dbReference type="PANTHER" id="PTHR45982">
    <property type="entry name" value="REGULATOR OF CHROMOSOME CONDENSATION"/>
    <property type="match status" value="1"/>
</dbReference>
<dbReference type="InParanoid" id="A0A078AL22"/>
<dbReference type="Gene3D" id="2.130.10.30">
    <property type="entry name" value="Regulator of chromosome condensation 1/beta-lactamase-inhibitor protein II"/>
    <property type="match status" value="1"/>
</dbReference>
<dbReference type="Gene3D" id="3.30.1370.50">
    <property type="entry name" value="R3H-like domain"/>
    <property type="match status" value="1"/>
</dbReference>
<dbReference type="Pfam" id="PF25390">
    <property type="entry name" value="WD40_RLD"/>
    <property type="match status" value="1"/>
</dbReference>
<dbReference type="PROSITE" id="PS00626">
    <property type="entry name" value="RCC1_2"/>
    <property type="match status" value="1"/>
</dbReference>
<dbReference type="GO" id="GO:0003676">
    <property type="term" value="F:nucleic acid binding"/>
    <property type="evidence" value="ECO:0007669"/>
    <property type="project" value="InterPro"/>
</dbReference>
<dbReference type="Pfam" id="PF00041">
    <property type="entry name" value="fn3"/>
    <property type="match status" value="1"/>
</dbReference>
<gene>
    <name evidence="6" type="primary">Contig7954.g8492</name>
    <name evidence="6" type="ORF">STYLEM_10572</name>
</gene>
<feature type="region of interest" description="Disordered" evidence="4">
    <location>
        <begin position="343"/>
        <end position="368"/>
    </location>
</feature>
<protein>
    <submittedName>
        <fullName evidence="6">Regulator of chromosome condensation</fullName>
    </submittedName>
</protein>
<dbReference type="OrthoDB" id="10251955at2759"/>
<feature type="repeat" description="RCC1" evidence="3">
    <location>
        <begin position="698"/>
        <end position="749"/>
    </location>
</feature>
<dbReference type="InterPro" id="IPR009091">
    <property type="entry name" value="RCC1/BLIP-II"/>
</dbReference>
<feature type="region of interest" description="Disordered" evidence="4">
    <location>
        <begin position="19"/>
        <end position="75"/>
    </location>
</feature>
<feature type="compositionally biased region" description="Low complexity" evidence="4">
    <location>
        <begin position="39"/>
        <end position="56"/>
    </location>
</feature>
<dbReference type="InterPro" id="IPR000408">
    <property type="entry name" value="Reg_chr_condens"/>
</dbReference>
<dbReference type="InterPro" id="IPR003961">
    <property type="entry name" value="FN3_dom"/>
</dbReference>
<dbReference type="PANTHER" id="PTHR45982:SF1">
    <property type="entry name" value="REGULATOR OF CHROMOSOME CONDENSATION"/>
    <property type="match status" value="1"/>
</dbReference>
<evidence type="ECO:0000313" key="6">
    <source>
        <dbReference type="EMBL" id="CDW81553.1"/>
    </source>
</evidence>
<evidence type="ECO:0000313" key="7">
    <source>
        <dbReference type="Proteomes" id="UP000039865"/>
    </source>
</evidence>
<feature type="compositionally biased region" description="Basic and acidic residues" evidence="4">
    <location>
        <begin position="59"/>
        <end position="75"/>
    </location>
</feature>
<dbReference type="InterPro" id="IPR013783">
    <property type="entry name" value="Ig-like_fold"/>
</dbReference>
<feature type="repeat" description="RCC1" evidence="3">
    <location>
        <begin position="936"/>
        <end position="1019"/>
    </location>
</feature>
<dbReference type="EMBL" id="CCKQ01010055">
    <property type="protein sequence ID" value="CDW81553.1"/>
    <property type="molecule type" value="Genomic_DNA"/>
</dbReference>
<dbReference type="InterPro" id="IPR051553">
    <property type="entry name" value="Ran_GTPase-activating"/>
</dbReference>
<dbReference type="InterPro" id="IPR036867">
    <property type="entry name" value="R3H_dom_sf"/>
</dbReference>
<dbReference type="SUPFAM" id="SSF49265">
    <property type="entry name" value="Fibronectin type III"/>
    <property type="match status" value="1"/>
</dbReference>
<evidence type="ECO:0000256" key="2">
    <source>
        <dbReference type="ARBA" id="ARBA00022737"/>
    </source>
</evidence>
<dbReference type="Proteomes" id="UP000039865">
    <property type="component" value="Unassembled WGS sequence"/>
</dbReference>
<dbReference type="SUPFAM" id="SSF50985">
    <property type="entry name" value="RCC1/BLIP-II"/>
    <property type="match status" value="1"/>
</dbReference>
<dbReference type="GO" id="GO:0005737">
    <property type="term" value="C:cytoplasm"/>
    <property type="evidence" value="ECO:0007669"/>
    <property type="project" value="TreeGrafter"/>
</dbReference>
<evidence type="ECO:0000256" key="1">
    <source>
        <dbReference type="ARBA" id="ARBA00022658"/>
    </source>
</evidence>
<feature type="domain" description="Fibronectin type-III" evidence="5">
    <location>
        <begin position="433"/>
        <end position="542"/>
    </location>
</feature>
<feature type="compositionally biased region" description="Low complexity" evidence="4">
    <location>
        <begin position="350"/>
        <end position="368"/>
    </location>
</feature>